<dbReference type="EMBL" id="JAXIOK010000022">
    <property type="protein sequence ID" value="KAK4745252.1"/>
    <property type="molecule type" value="Genomic_DNA"/>
</dbReference>
<dbReference type="PANTHER" id="PTHR35750:SF1">
    <property type="entry name" value="PHOSPHOLIPID HYDROPEROXIDE GLUTATHIONE PEROXIDASE"/>
    <property type="match status" value="1"/>
</dbReference>
<accession>A0AAN7JIU9</accession>
<name>A0AAN7JIU9_9MYRT</name>
<keyword evidence="3" id="KW-1185">Reference proteome</keyword>
<gene>
    <name evidence="2" type="ORF">SAY87_011564</name>
</gene>
<evidence type="ECO:0000313" key="2">
    <source>
        <dbReference type="EMBL" id="KAK4745252.1"/>
    </source>
</evidence>
<proteinExistence type="predicted"/>
<evidence type="ECO:0000256" key="1">
    <source>
        <dbReference type="SAM" id="MobiDB-lite"/>
    </source>
</evidence>
<dbReference type="AlphaFoldDB" id="A0AAN7JIU9"/>
<comment type="caution">
    <text evidence="2">The sequence shown here is derived from an EMBL/GenBank/DDBJ whole genome shotgun (WGS) entry which is preliminary data.</text>
</comment>
<feature type="region of interest" description="Disordered" evidence="1">
    <location>
        <begin position="15"/>
        <end position="42"/>
    </location>
</feature>
<dbReference type="Proteomes" id="UP001345219">
    <property type="component" value="Chromosome 9"/>
</dbReference>
<sequence>MGIFRKISGLLGFGKDDANRGGEGEEEGVDQNCKGSEFQPTGLPRKGFSVPVQVAVERTNLGPVLVPCDSGDGGVQGFRWYAKRLRIDEDGDVAHEFIDEVSSGTEDHKRQYPKFNVRYSTQPAKVMEQVMSVDGRIQHCVEHQALENAQEIPKTMKY</sequence>
<organism evidence="2 3">
    <name type="scientific">Trapa incisa</name>
    <dbReference type="NCBI Taxonomy" id="236973"/>
    <lineage>
        <taxon>Eukaryota</taxon>
        <taxon>Viridiplantae</taxon>
        <taxon>Streptophyta</taxon>
        <taxon>Embryophyta</taxon>
        <taxon>Tracheophyta</taxon>
        <taxon>Spermatophyta</taxon>
        <taxon>Magnoliopsida</taxon>
        <taxon>eudicotyledons</taxon>
        <taxon>Gunneridae</taxon>
        <taxon>Pentapetalae</taxon>
        <taxon>rosids</taxon>
        <taxon>malvids</taxon>
        <taxon>Myrtales</taxon>
        <taxon>Lythraceae</taxon>
        <taxon>Trapa</taxon>
    </lineage>
</organism>
<dbReference type="PANTHER" id="PTHR35750">
    <property type="entry name" value="PHOSPHOLIPID HYDROPEROXIDE GLUTATHIONE PEROXIDASE"/>
    <property type="match status" value="1"/>
</dbReference>
<protein>
    <submittedName>
        <fullName evidence="2">Uncharacterized protein</fullName>
    </submittedName>
</protein>
<reference evidence="2 3" key="1">
    <citation type="journal article" date="2023" name="Hortic Res">
        <title>Pangenome of water caltrop reveals structural variations and asymmetric subgenome divergence after allopolyploidization.</title>
        <authorList>
            <person name="Zhang X."/>
            <person name="Chen Y."/>
            <person name="Wang L."/>
            <person name="Yuan Y."/>
            <person name="Fang M."/>
            <person name="Shi L."/>
            <person name="Lu R."/>
            <person name="Comes H.P."/>
            <person name="Ma Y."/>
            <person name="Chen Y."/>
            <person name="Huang G."/>
            <person name="Zhou Y."/>
            <person name="Zheng Z."/>
            <person name="Qiu Y."/>
        </authorList>
    </citation>
    <scope>NUCLEOTIDE SEQUENCE [LARGE SCALE GENOMIC DNA]</scope>
    <source>
        <tissue evidence="2">Roots</tissue>
    </source>
</reference>
<evidence type="ECO:0000313" key="3">
    <source>
        <dbReference type="Proteomes" id="UP001345219"/>
    </source>
</evidence>